<reference evidence="2 3" key="1">
    <citation type="submission" date="2024-02" db="EMBL/GenBank/DDBJ databases">
        <title>First report Erwinia aphidicola in onion in Chile.</title>
        <authorList>
            <person name="Valenzuela M."/>
            <person name="Pena M."/>
            <person name="Dutta B."/>
        </authorList>
    </citation>
    <scope>NUCLEOTIDE SEQUENCE [LARGE SCALE GENOMIC DNA]</scope>
    <source>
        <strain evidence="2 3">QCJ3A</strain>
    </source>
</reference>
<keyword evidence="3" id="KW-1185">Reference proteome</keyword>
<organism evidence="2 3">
    <name type="scientific">Erwinia aphidicola</name>
    <dbReference type="NCBI Taxonomy" id="68334"/>
    <lineage>
        <taxon>Bacteria</taxon>
        <taxon>Pseudomonadati</taxon>
        <taxon>Pseudomonadota</taxon>
        <taxon>Gammaproteobacteria</taxon>
        <taxon>Enterobacterales</taxon>
        <taxon>Erwiniaceae</taxon>
        <taxon>Erwinia</taxon>
    </lineage>
</organism>
<name>A0ABU8DE77_ERWAP</name>
<keyword evidence="1" id="KW-0812">Transmembrane</keyword>
<sequence length="75" mass="8110">MRKLKITFFTLLGALCGAGLMYLLLPAICAIFVGPIYGEDQMSQNFAIFLIGTPVLAITGAATGWFTACRLIHSR</sequence>
<evidence type="ECO:0000313" key="2">
    <source>
        <dbReference type="EMBL" id="MEI2681800.1"/>
    </source>
</evidence>
<proteinExistence type="predicted"/>
<accession>A0ABU8DE77</accession>
<dbReference type="Proteomes" id="UP001306592">
    <property type="component" value="Unassembled WGS sequence"/>
</dbReference>
<gene>
    <name evidence="2" type="ORF">V8N49_09025</name>
</gene>
<protein>
    <submittedName>
        <fullName evidence="2">Uncharacterized protein</fullName>
    </submittedName>
</protein>
<feature type="transmembrane region" description="Helical" evidence="1">
    <location>
        <begin position="46"/>
        <end position="68"/>
    </location>
</feature>
<evidence type="ECO:0000256" key="1">
    <source>
        <dbReference type="SAM" id="Phobius"/>
    </source>
</evidence>
<dbReference type="RefSeq" id="WP_048914643.1">
    <property type="nucleotide sequence ID" value="NZ_CAKKMT010000005.1"/>
</dbReference>
<dbReference type="EMBL" id="JBANEI010000004">
    <property type="protein sequence ID" value="MEI2681800.1"/>
    <property type="molecule type" value="Genomic_DNA"/>
</dbReference>
<keyword evidence="1" id="KW-0472">Membrane</keyword>
<evidence type="ECO:0000313" key="3">
    <source>
        <dbReference type="Proteomes" id="UP001306592"/>
    </source>
</evidence>
<keyword evidence="1" id="KW-1133">Transmembrane helix</keyword>
<comment type="caution">
    <text evidence="2">The sequence shown here is derived from an EMBL/GenBank/DDBJ whole genome shotgun (WGS) entry which is preliminary data.</text>
</comment>